<proteinExistence type="predicted"/>
<dbReference type="KEGG" id="haei:MUN82_08950"/>
<dbReference type="AlphaFoldDB" id="A0A8T9T0P5"/>
<evidence type="ECO:0000313" key="2">
    <source>
        <dbReference type="Proteomes" id="UP000829925"/>
    </source>
</evidence>
<keyword evidence="2" id="KW-1185">Reference proteome</keyword>
<dbReference type="EMBL" id="CP095053">
    <property type="protein sequence ID" value="UOR07211.1"/>
    <property type="molecule type" value="Genomic_DNA"/>
</dbReference>
<reference evidence="1 2" key="1">
    <citation type="submission" date="2022-04" db="EMBL/GenBank/DDBJ databases">
        <title>Hymenobacter sp. isolated from the air.</title>
        <authorList>
            <person name="Won M."/>
            <person name="Lee C.-M."/>
            <person name="Woen H.-Y."/>
            <person name="Kwon S.-W."/>
        </authorList>
    </citation>
    <scope>NUCLEOTIDE SEQUENCE [LARGE SCALE GENOMIC DNA]</scope>
    <source>
        <strain evidence="2">5413 J-13</strain>
    </source>
</reference>
<protein>
    <submittedName>
        <fullName evidence="1">Uncharacterized protein</fullName>
    </submittedName>
</protein>
<evidence type="ECO:0000313" key="1">
    <source>
        <dbReference type="EMBL" id="UOR07211.1"/>
    </source>
</evidence>
<dbReference type="RefSeq" id="WP_245096792.1">
    <property type="nucleotide sequence ID" value="NZ_CP095053.1"/>
</dbReference>
<dbReference type="Proteomes" id="UP000829925">
    <property type="component" value="Chromosome"/>
</dbReference>
<accession>A0A8T9T0P5</accession>
<gene>
    <name evidence="1" type="ORF">MUN82_08950</name>
</gene>
<sequence>MNQNAYHRLRTALYSNVFTDAERLALHPVGLAPRKARDLGWVAHYLQATREGWTEHPCSQEEAAEHLQTYLCTLVVDLQHQGIVEADTRQAWQAEYKSCPSVETLLKYLRGLVKELEAVTS</sequence>
<name>A0A8T9T0P5_9BACT</name>
<organism evidence="1 2">
    <name type="scientific">Hymenobacter aerilatus</name>
    <dbReference type="NCBI Taxonomy" id="2932251"/>
    <lineage>
        <taxon>Bacteria</taxon>
        <taxon>Pseudomonadati</taxon>
        <taxon>Bacteroidota</taxon>
        <taxon>Cytophagia</taxon>
        <taxon>Cytophagales</taxon>
        <taxon>Hymenobacteraceae</taxon>
        <taxon>Hymenobacter</taxon>
    </lineage>
</organism>